<feature type="region of interest" description="Disordered" evidence="1">
    <location>
        <begin position="316"/>
        <end position="395"/>
    </location>
</feature>
<dbReference type="Pfam" id="PF08228">
    <property type="entry name" value="RNase_P_pop3"/>
    <property type="match status" value="1"/>
</dbReference>
<accession>A0ABQ7JMU9</accession>
<evidence type="ECO:0000313" key="3">
    <source>
        <dbReference type="Proteomes" id="UP001194696"/>
    </source>
</evidence>
<keyword evidence="3" id="KW-1185">Reference proteome</keyword>
<dbReference type="Proteomes" id="UP001194696">
    <property type="component" value="Unassembled WGS sequence"/>
</dbReference>
<evidence type="ECO:0000256" key="1">
    <source>
        <dbReference type="SAM" id="MobiDB-lite"/>
    </source>
</evidence>
<protein>
    <submittedName>
        <fullName evidence="2">Uncharacterized protein</fullName>
    </submittedName>
</protein>
<reference evidence="2 3" key="1">
    <citation type="journal article" date="2020" name="Fungal Divers.">
        <title>Resolving the Mortierellaceae phylogeny through synthesis of multi-gene phylogenetics and phylogenomics.</title>
        <authorList>
            <person name="Vandepol N."/>
            <person name="Liber J."/>
            <person name="Desiro A."/>
            <person name="Na H."/>
            <person name="Kennedy M."/>
            <person name="Barry K."/>
            <person name="Grigoriev I.V."/>
            <person name="Miller A.N."/>
            <person name="O'Donnell K."/>
            <person name="Stajich J.E."/>
            <person name="Bonito G."/>
        </authorList>
    </citation>
    <scope>NUCLEOTIDE SEQUENCE [LARGE SCALE GENOMIC DNA]</scope>
    <source>
        <strain evidence="2 3">AD045</strain>
    </source>
</reference>
<dbReference type="PANTHER" id="PTHR28272:SF1">
    <property type="entry name" value="RIBONUCLEASES P_MRP PROTEIN SUBUNIT POP3"/>
    <property type="match status" value="1"/>
</dbReference>
<dbReference type="InterPro" id="IPR013241">
    <property type="entry name" value="RNase_P_Pop3"/>
</dbReference>
<proteinExistence type="predicted"/>
<feature type="region of interest" description="Disordered" evidence="1">
    <location>
        <begin position="269"/>
        <end position="290"/>
    </location>
</feature>
<feature type="compositionally biased region" description="Polar residues" evidence="1">
    <location>
        <begin position="83"/>
        <end position="92"/>
    </location>
</feature>
<gene>
    <name evidence="2" type="ORF">BGZ96_001281</name>
</gene>
<feature type="compositionally biased region" description="Low complexity" evidence="1">
    <location>
        <begin position="331"/>
        <end position="372"/>
    </location>
</feature>
<feature type="compositionally biased region" description="Low complexity" evidence="1">
    <location>
        <begin position="93"/>
        <end position="121"/>
    </location>
</feature>
<feature type="compositionally biased region" description="Basic and acidic residues" evidence="1">
    <location>
        <begin position="60"/>
        <end position="72"/>
    </location>
</feature>
<feature type="region of interest" description="Disordered" evidence="1">
    <location>
        <begin position="60"/>
        <end position="122"/>
    </location>
</feature>
<name>A0ABQ7JMU9_9FUNG</name>
<sequence length="395" mass="41851">MSGKKVAIAQGGMRGEAKKTKVVFKNVLDTPFNIQWPEVSADNNAIVLDTVCDMVKPIRDYHNSRPKQDAKPDKKHKKSSTKEPTGSISSKPSTALATLTNSSSASVVPSEPSTAAESTSTPAPPAILKSTILGINAITKALERSIQDLSAHPAPTAIILCKGDLIPSHLYAHLGPMIAMLPGVLLFPLLKGSERRLSEALGLPAVGALAIQSTEGSREAEDLVMILKGMVEPMTAPWLPKVALNPVAKEKNTKQPSATKPTEIAISGAGAGAGASSLSTEPVSGKTAETPKVVASQAGYIVTNIKTIKTTMPIVVKTPKPAKSDNTNTINNNNNKSKGGQQQQSQQQKQKQKQQQSQSQNLKQKQQQVNQGKNKKPPVDNLDSDHGQGKKAKNN</sequence>
<organism evidence="2 3">
    <name type="scientific">Linnemannia gamsii</name>
    <dbReference type="NCBI Taxonomy" id="64522"/>
    <lineage>
        <taxon>Eukaryota</taxon>
        <taxon>Fungi</taxon>
        <taxon>Fungi incertae sedis</taxon>
        <taxon>Mucoromycota</taxon>
        <taxon>Mortierellomycotina</taxon>
        <taxon>Mortierellomycetes</taxon>
        <taxon>Mortierellales</taxon>
        <taxon>Mortierellaceae</taxon>
        <taxon>Linnemannia</taxon>
    </lineage>
</organism>
<dbReference type="PANTHER" id="PTHR28272">
    <property type="entry name" value="RIBONUCLEASES P/MRP PROTEIN SUBUNIT POP3"/>
    <property type="match status" value="1"/>
</dbReference>
<evidence type="ECO:0000313" key="2">
    <source>
        <dbReference type="EMBL" id="KAG0281098.1"/>
    </source>
</evidence>
<comment type="caution">
    <text evidence="2">The sequence shown here is derived from an EMBL/GenBank/DDBJ whole genome shotgun (WGS) entry which is preliminary data.</text>
</comment>
<dbReference type="EMBL" id="JAAAIM010001207">
    <property type="protein sequence ID" value="KAG0281098.1"/>
    <property type="molecule type" value="Genomic_DNA"/>
</dbReference>